<evidence type="ECO:0000256" key="8">
    <source>
        <dbReference type="ARBA" id="ARBA00023180"/>
    </source>
</evidence>
<evidence type="ECO:0000313" key="12">
    <source>
        <dbReference type="EMBL" id="EZA54887.1"/>
    </source>
</evidence>
<dbReference type="PROSITE" id="PS00634">
    <property type="entry name" value="RIBOSOMAL_L30"/>
    <property type="match status" value="1"/>
</dbReference>
<dbReference type="CDD" id="cd01657">
    <property type="entry name" value="Ribosomal_L7_archeal_euk"/>
    <property type="match status" value="1"/>
</dbReference>
<keyword evidence="4 10" id="KW-0812">Transmembrane</keyword>
<dbReference type="GO" id="GO:0016020">
    <property type="term" value="C:membrane"/>
    <property type="evidence" value="ECO:0007669"/>
    <property type="project" value="UniProtKB-SubCell"/>
</dbReference>
<feature type="transmembrane region" description="Helical" evidence="10">
    <location>
        <begin position="355"/>
        <end position="380"/>
    </location>
</feature>
<feature type="transmembrane region" description="Helical" evidence="10">
    <location>
        <begin position="213"/>
        <end position="232"/>
    </location>
</feature>
<evidence type="ECO:0000256" key="7">
    <source>
        <dbReference type="ARBA" id="ARBA00023136"/>
    </source>
</evidence>
<dbReference type="EMBL" id="KK107235">
    <property type="protein sequence ID" value="EZA54887.1"/>
    <property type="molecule type" value="Genomic_DNA"/>
</dbReference>
<keyword evidence="13" id="KW-1185">Reference proteome</keyword>
<feature type="transmembrane region" description="Helical" evidence="10">
    <location>
        <begin position="120"/>
        <end position="145"/>
    </location>
</feature>
<dbReference type="InterPro" id="IPR016082">
    <property type="entry name" value="Ribosomal_uL30_ferredoxin-like"/>
</dbReference>
<evidence type="ECO:0000313" key="13">
    <source>
        <dbReference type="Proteomes" id="UP000053097"/>
    </source>
</evidence>
<evidence type="ECO:0000256" key="5">
    <source>
        <dbReference type="ARBA" id="ARBA00022980"/>
    </source>
</evidence>
<dbReference type="InterPro" id="IPR036919">
    <property type="entry name" value="Ribo_uL30_ferredoxin-like_sf"/>
</dbReference>
<feature type="transmembrane region" description="Helical" evidence="10">
    <location>
        <begin position="304"/>
        <end position="322"/>
    </location>
</feature>
<comment type="subcellular location">
    <subcellularLocation>
        <location evidence="1">Membrane</location>
        <topology evidence="1">Multi-pass membrane protein</topology>
    </subcellularLocation>
</comment>
<dbReference type="SUPFAM" id="SSF55129">
    <property type="entry name" value="Ribosomal protein L30p/L7e"/>
    <property type="match status" value="1"/>
</dbReference>
<organism evidence="12 13">
    <name type="scientific">Ooceraea biroi</name>
    <name type="common">Clonal raider ant</name>
    <name type="synonym">Cerapachys biroi</name>
    <dbReference type="NCBI Taxonomy" id="2015173"/>
    <lineage>
        <taxon>Eukaryota</taxon>
        <taxon>Metazoa</taxon>
        <taxon>Ecdysozoa</taxon>
        <taxon>Arthropoda</taxon>
        <taxon>Hexapoda</taxon>
        <taxon>Insecta</taxon>
        <taxon>Pterygota</taxon>
        <taxon>Neoptera</taxon>
        <taxon>Endopterygota</taxon>
        <taxon>Hymenoptera</taxon>
        <taxon>Apocrita</taxon>
        <taxon>Aculeata</taxon>
        <taxon>Formicoidea</taxon>
        <taxon>Formicidae</taxon>
        <taxon>Dorylinae</taxon>
        <taxon>Ooceraea</taxon>
    </lineage>
</organism>
<dbReference type="GO" id="GO:1990904">
    <property type="term" value="C:ribonucleoprotein complex"/>
    <property type="evidence" value="ECO:0007669"/>
    <property type="project" value="UniProtKB-KW"/>
</dbReference>
<dbReference type="InterPro" id="IPR005998">
    <property type="entry name" value="Ribosomal_uL30_euk"/>
</dbReference>
<keyword evidence="6 10" id="KW-1133">Transmembrane helix</keyword>
<dbReference type="GO" id="GO:0005840">
    <property type="term" value="C:ribosome"/>
    <property type="evidence" value="ECO:0007669"/>
    <property type="project" value="UniProtKB-KW"/>
</dbReference>
<sequence>MVSIIQKLSPHFSFARWILCSTGLTRYLHPTDQQLRALAGVPKEKPKKGKHNENGKVSDVFHVPRNLDIKLETAKVTMLDVVHLKYYTEFQWLLDFSIYAIIVYAMTEAYNYLYPIKDEINLSILWCLVVLGFAFKVLLSLWVQYFKGEESVGERSTCIVTGFAYLLIAMMILIVDETKLEIGLEKAYTSFNRSASQFLDTQGLSSTGPASKIVVKFFLAIWCGLLGSLFTFPGLRVSKMHWDTLRYYKDRKLLLLVANISYVSPLLLVSLWITPISRDYLTIRIFSGMTSPLMTVATFESMRLIIVIVAVLLKIALMPIYLQSYLNLALQRLEIQKKEAGRITNVDLQKKIAAVYYYLCVVALQFVVPVIICLFFTFLYKTLGGFTWEGIIKGTLEDVCPADELSSTASSTINSDNTDRTVVQTTEELQLLALGSLKQQRADRYKKRKVIFKRAEDYVKEYRKKERDEVRLMRQAKNRGNYYIPGEPRLAFVIRIRGVNQVAPKIRKVLQLFRLKQINSGVFVKLNKATINMLRIVEPYITWGYPNLKSVRELVYKRGFAKINGQRVPLTSNTIIEKKLGRSNIICVEDLIHEIFTVGAEFQHASNFLWPFKLNTPTGGWRKKTNHYVEAEPPVQGVKPTNVLGSSEQHTSFSFIRPGLTQTSFAFSGPSSHQSFTSSIGNPQLAQKVLPSLAQALAYRNPALGYYPFGHVTNGYNGIVPAFAAPTTGPLTYQATVDPVTSLTYAQQLQQQQPQQTYLHAYQPNAIYQSQLAQLLALRQAQLAQAQQGQLQTAVQSEQVDEKLQLQQQQEQQSEQPQSLLGVAYSAAPSVAHVKVSGNGYKFNF</sequence>
<evidence type="ECO:0000256" key="2">
    <source>
        <dbReference type="ARBA" id="ARBA00007594"/>
    </source>
</evidence>
<feature type="transmembrane region" description="Helical" evidence="10">
    <location>
        <begin position="92"/>
        <end position="114"/>
    </location>
</feature>
<comment type="similarity">
    <text evidence="2">Belongs to the universal ribosomal protein uL30 family.</text>
</comment>
<dbReference type="GO" id="GO:0003723">
    <property type="term" value="F:RNA binding"/>
    <property type="evidence" value="ECO:0007669"/>
    <property type="project" value="InterPro"/>
</dbReference>
<comment type="similarity">
    <text evidence="3">Belongs to the TMEM161 family.</text>
</comment>
<dbReference type="PANTHER" id="PTHR13624:SF6">
    <property type="entry name" value="EMEI"/>
    <property type="match status" value="1"/>
</dbReference>
<evidence type="ECO:0000259" key="11">
    <source>
        <dbReference type="Pfam" id="PF00327"/>
    </source>
</evidence>
<evidence type="ECO:0000256" key="1">
    <source>
        <dbReference type="ARBA" id="ARBA00004141"/>
    </source>
</evidence>
<proteinExistence type="inferred from homology"/>
<dbReference type="NCBIfam" id="TIGR01310">
    <property type="entry name" value="uL30_euk"/>
    <property type="match status" value="1"/>
</dbReference>
<protein>
    <recommendedName>
        <fullName evidence="11">Large ribosomal subunit protein uL30-like ferredoxin-like fold domain-containing protein</fullName>
    </recommendedName>
</protein>
<keyword evidence="9" id="KW-0687">Ribonucleoprotein</keyword>
<evidence type="ECO:0000256" key="6">
    <source>
        <dbReference type="ARBA" id="ARBA00022989"/>
    </source>
</evidence>
<keyword evidence="5" id="KW-0689">Ribosomal protein</keyword>
<accession>A0A026WFQ9</accession>
<evidence type="ECO:0000256" key="9">
    <source>
        <dbReference type="ARBA" id="ARBA00023274"/>
    </source>
</evidence>
<evidence type="ECO:0000256" key="10">
    <source>
        <dbReference type="SAM" id="Phobius"/>
    </source>
</evidence>
<feature type="transmembrane region" description="Helical" evidence="10">
    <location>
        <begin position="157"/>
        <end position="175"/>
    </location>
</feature>
<dbReference type="OrthoDB" id="784140at2759"/>
<dbReference type="STRING" id="2015173.A0A026WFQ9"/>
<name>A0A026WFQ9_OOCBI</name>
<keyword evidence="7 10" id="KW-0472">Membrane</keyword>
<feature type="transmembrane region" description="Helical" evidence="10">
    <location>
        <begin position="253"/>
        <end position="274"/>
    </location>
</feature>
<dbReference type="FunFam" id="3.30.1390.20:FF:000003">
    <property type="entry name" value="60S ribosomal protein L7"/>
    <property type="match status" value="1"/>
</dbReference>
<feature type="domain" description="Large ribosomal subunit protein uL30-like ferredoxin-like fold" evidence="11">
    <location>
        <begin position="491"/>
        <end position="541"/>
    </location>
</feature>
<dbReference type="AlphaFoldDB" id="A0A026WFQ9"/>
<gene>
    <name evidence="12" type="ORF">X777_05390</name>
</gene>
<evidence type="ECO:0000256" key="4">
    <source>
        <dbReference type="ARBA" id="ARBA00022692"/>
    </source>
</evidence>
<dbReference type="InterPro" id="IPR019395">
    <property type="entry name" value="Transmembrane_161A/B"/>
</dbReference>
<dbReference type="PANTHER" id="PTHR13624">
    <property type="entry name" value="RE42071P"/>
    <property type="match status" value="1"/>
</dbReference>
<dbReference type="Pfam" id="PF00327">
    <property type="entry name" value="Ribosomal_L30"/>
    <property type="match status" value="1"/>
</dbReference>
<evidence type="ECO:0000256" key="3">
    <source>
        <dbReference type="ARBA" id="ARBA00009706"/>
    </source>
</evidence>
<keyword evidence="8" id="KW-0325">Glycoprotein</keyword>
<dbReference type="Gene3D" id="3.30.1390.20">
    <property type="entry name" value="Ribosomal protein L30, ferredoxin-like fold domain"/>
    <property type="match status" value="1"/>
</dbReference>
<dbReference type="InterPro" id="IPR018038">
    <property type="entry name" value="Ribosomal_uL30_CS"/>
</dbReference>
<reference evidence="12 13" key="1">
    <citation type="journal article" date="2014" name="Curr. Biol.">
        <title>The genome of the clonal raider ant Cerapachys biroi.</title>
        <authorList>
            <person name="Oxley P.R."/>
            <person name="Ji L."/>
            <person name="Fetter-Pruneda I."/>
            <person name="McKenzie S.K."/>
            <person name="Li C."/>
            <person name="Hu H."/>
            <person name="Zhang G."/>
            <person name="Kronauer D.J."/>
        </authorList>
    </citation>
    <scope>NUCLEOTIDE SEQUENCE [LARGE SCALE GENOMIC DNA]</scope>
</reference>
<dbReference type="InterPro" id="IPR035808">
    <property type="entry name" value="Ribosomal_uL30_euk_arc"/>
</dbReference>
<dbReference type="Pfam" id="PF10268">
    <property type="entry name" value="Tmemb_161AB"/>
    <property type="match status" value="1"/>
</dbReference>
<dbReference type="Proteomes" id="UP000053097">
    <property type="component" value="Unassembled WGS sequence"/>
</dbReference>